<dbReference type="PANTHER" id="PTHR43663">
    <property type="entry name" value="CHROMATE TRANSPORT PROTEIN-RELATED"/>
    <property type="match status" value="1"/>
</dbReference>
<dbReference type="OrthoDB" id="9788907at2"/>
<evidence type="ECO:0000313" key="8">
    <source>
        <dbReference type="EMBL" id="RGE57756.1"/>
    </source>
</evidence>
<organism evidence="8 10">
    <name type="scientific">Eisenbergiella massiliensis</name>
    <dbReference type="NCBI Taxonomy" id="1720294"/>
    <lineage>
        <taxon>Bacteria</taxon>
        <taxon>Bacillati</taxon>
        <taxon>Bacillota</taxon>
        <taxon>Clostridia</taxon>
        <taxon>Lachnospirales</taxon>
        <taxon>Lachnospiraceae</taxon>
        <taxon>Eisenbergiella</taxon>
    </lineage>
</organism>
<dbReference type="Pfam" id="PF02417">
    <property type="entry name" value="Chromate_transp"/>
    <property type="match status" value="1"/>
</dbReference>
<name>A0A3E3I0I5_9FIRM</name>
<reference evidence="8 11" key="1">
    <citation type="submission" date="2018-08" db="EMBL/GenBank/DDBJ databases">
        <title>A genome reference for cultivated species of the human gut microbiota.</title>
        <authorList>
            <person name="Zou Y."/>
            <person name="Xue W."/>
            <person name="Luo G."/>
        </authorList>
    </citation>
    <scope>NUCLEOTIDE SEQUENCE [LARGE SCALE GENOMIC DNA]</scope>
    <source>
        <strain evidence="9 11">AF26-4BH</strain>
        <strain evidence="8">TF05-5AC</strain>
    </source>
</reference>
<dbReference type="InterPro" id="IPR052518">
    <property type="entry name" value="CHR_Transporter"/>
</dbReference>
<keyword evidence="4 7" id="KW-0812">Transmembrane</keyword>
<dbReference type="AlphaFoldDB" id="A0A3E3I0I5"/>
<keyword evidence="10" id="KW-1185">Reference proteome</keyword>
<evidence type="ECO:0000256" key="7">
    <source>
        <dbReference type="SAM" id="Phobius"/>
    </source>
</evidence>
<dbReference type="EMBL" id="QVLU01000023">
    <property type="protein sequence ID" value="RGE67583.1"/>
    <property type="molecule type" value="Genomic_DNA"/>
</dbReference>
<keyword evidence="6 7" id="KW-0472">Membrane</keyword>
<evidence type="ECO:0000256" key="6">
    <source>
        <dbReference type="ARBA" id="ARBA00023136"/>
    </source>
</evidence>
<dbReference type="GO" id="GO:0015109">
    <property type="term" value="F:chromate transmembrane transporter activity"/>
    <property type="evidence" value="ECO:0007669"/>
    <property type="project" value="InterPro"/>
</dbReference>
<sequence length="202" mass="21751">MRGKKGSLCLWLLGIHMFISAFTFGGGYVVVPMVRKYFVLHKKLFGEEELMEMAAVSQSVPGAIAVNLAAVTGYRAAGVLGAITSATASVLPPFLIMAVISRSYEAFIANQAMAAVLKGMQAGAAVLIAETAVDMCRTVWKERTLLFDLMIPGIFAACFIGKWNAALVLILCAGLCMLRAWLRREKAEVTVAEVKTGERGEQ</sequence>
<evidence type="ECO:0000256" key="4">
    <source>
        <dbReference type="ARBA" id="ARBA00022692"/>
    </source>
</evidence>
<dbReference type="InterPro" id="IPR003370">
    <property type="entry name" value="Chromate_transpt"/>
</dbReference>
<feature type="transmembrane region" description="Helical" evidence="7">
    <location>
        <begin position="149"/>
        <end position="178"/>
    </location>
</feature>
<proteinExistence type="inferred from homology"/>
<evidence type="ECO:0000256" key="3">
    <source>
        <dbReference type="ARBA" id="ARBA00022475"/>
    </source>
</evidence>
<keyword evidence="3" id="KW-1003">Cell membrane</keyword>
<feature type="transmembrane region" description="Helical" evidence="7">
    <location>
        <begin position="76"/>
        <end position="100"/>
    </location>
</feature>
<feature type="transmembrane region" description="Helical" evidence="7">
    <location>
        <begin position="7"/>
        <end position="31"/>
    </location>
</feature>
<protein>
    <submittedName>
        <fullName evidence="8">Chromate transporter</fullName>
    </submittedName>
</protein>
<dbReference type="EMBL" id="QVLV01000014">
    <property type="protein sequence ID" value="RGE57756.1"/>
    <property type="molecule type" value="Genomic_DNA"/>
</dbReference>
<evidence type="ECO:0000313" key="10">
    <source>
        <dbReference type="Proteomes" id="UP000260812"/>
    </source>
</evidence>
<dbReference type="PANTHER" id="PTHR43663:SF1">
    <property type="entry name" value="CHROMATE TRANSPORTER"/>
    <property type="match status" value="1"/>
</dbReference>
<dbReference type="Proteomes" id="UP000260812">
    <property type="component" value="Unassembled WGS sequence"/>
</dbReference>
<evidence type="ECO:0000256" key="5">
    <source>
        <dbReference type="ARBA" id="ARBA00022989"/>
    </source>
</evidence>
<dbReference type="Proteomes" id="UP000261166">
    <property type="component" value="Unassembled WGS sequence"/>
</dbReference>
<evidence type="ECO:0000313" key="9">
    <source>
        <dbReference type="EMBL" id="RGE67583.1"/>
    </source>
</evidence>
<evidence type="ECO:0000256" key="2">
    <source>
        <dbReference type="ARBA" id="ARBA00005262"/>
    </source>
</evidence>
<comment type="similarity">
    <text evidence="2">Belongs to the chromate ion transporter (CHR) (TC 2.A.51) family.</text>
</comment>
<comment type="subcellular location">
    <subcellularLocation>
        <location evidence="1">Cell membrane</location>
        <topology evidence="1">Multi-pass membrane protein</topology>
    </subcellularLocation>
</comment>
<dbReference type="GeneID" id="97988881"/>
<dbReference type="GO" id="GO:0005886">
    <property type="term" value="C:plasma membrane"/>
    <property type="evidence" value="ECO:0007669"/>
    <property type="project" value="UniProtKB-SubCell"/>
</dbReference>
<evidence type="ECO:0000313" key="11">
    <source>
        <dbReference type="Proteomes" id="UP000261166"/>
    </source>
</evidence>
<dbReference type="RefSeq" id="WP_025490218.1">
    <property type="nucleotide sequence ID" value="NZ_CALBAU010000178.1"/>
</dbReference>
<keyword evidence="5 7" id="KW-1133">Transmembrane helix</keyword>
<evidence type="ECO:0000256" key="1">
    <source>
        <dbReference type="ARBA" id="ARBA00004651"/>
    </source>
</evidence>
<accession>A0A3E3I0I5</accession>
<gene>
    <name evidence="9" type="ORF">DWY69_22000</name>
    <name evidence="8" type="ORF">DXC51_18885</name>
</gene>
<comment type="caution">
    <text evidence="8">The sequence shown here is derived from an EMBL/GenBank/DDBJ whole genome shotgun (WGS) entry which is preliminary data.</text>
</comment>